<dbReference type="Proteomes" id="UP000263753">
    <property type="component" value="Chromosome"/>
</dbReference>
<evidence type="ECO:0000256" key="8">
    <source>
        <dbReference type="ARBA" id="ARBA00023136"/>
    </source>
</evidence>
<dbReference type="EMBL" id="JASVDY010000001">
    <property type="protein sequence ID" value="MDV2467646.1"/>
    <property type="molecule type" value="Genomic_DNA"/>
</dbReference>
<evidence type="ECO:0000256" key="9">
    <source>
        <dbReference type="ARBA" id="ARBA00023237"/>
    </source>
</evidence>
<keyword evidence="18" id="KW-1185">Reference proteome</keyword>
<dbReference type="SUPFAM" id="SSF56935">
    <property type="entry name" value="Porins"/>
    <property type="match status" value="1"/>
</dbReference>
<evidence type="ECO:0000256" key="5">
    <source>
        <dbReference type="ARBA" id="ARBA00022729"/>
    </source>
</evidence>
<evidence type="ECO:0000256" key="10">
    <source>
        <dbReference type="PROSITE-ProRule" id="PRU01360"/>
    </source>
</evidence>
<dbReference type="GO" id="GO:0009279">
    <property type="term" value="C:cell outer membrane"/>
    <property type="evidence" value="ECO:0007669"/>
    <property type="project" value="UniProtKB-SubCell"/>
</dbReference>
<dbReference type="GO" id="GO:0044718">
    <property type="term" value="P:siderophore transmembrane transport"/>
    <property type="evidence" value="ECO:0007669"/>
    <property type="project" value="TreeGrafter"/>
</dbReference>
<keyword evidence="8 10" id="KW-0472">Membrane</keyword>
<dbReference type="PANTHER" id="PTHR30069:SF53">
    <property type="entry name" value="COLICIN I RECEPTOR-RELATED"/>
    <property type="match status" value="1"/>
</dbReference>
<dbReference type="PANTHER" id="PTHR30069">
    <property type="entry name" value="TONB-DEPENDENT OUTER MEMBRANE RECEPTOR"/>
    <property type="match status" value="1"/>
</dbReference>
<dbReference type="RefSeq" id="WP_087511931.1">
    <property type="nucleotide sequence ID" value="NZ_CP032134.1"/>
</dbReference>
<dbReference type="PROSITE" id="PS52016">
    <property type="entry name" value="TONB_DEPENDENT_REC_3"/>
    <property type="match status" value="1"/>
</dbReference>
<evidence type="ECO:0000313" key="18">
    <source>
        <dbReference type="Proteomes" id="UP001278188"/>
    </source>
</evidence>
<keyword evidence="4 10" id="KW-0812">Transmembrane</keyword>
<reference evidence="16 18" key="3">
    <citation type="submission" date="2023-06" db="EMBL/GenBank/DDBJ databases">
        <title>Genomic Analysis of Acinetobacter Strains Recovered from South Australian Aquatic Samples provides Insights into the Circulation of Antibiotic Resistance determinants in the Environment.</title>
        <authorList>
            <person name="Tobin L."/>
            <person name="Jarocki V.M."/>
            <person name="Kenyon J."/>
            <person name="Drigo B."/>
            <person name="Donner E."/>
            <person name="Djordjevic S.P."/>
            <person name="Hamidian M."/>
        </authorList>
    </citation>
    <scope>NUCLEOTIDE SEQUENCE [LARGE SCALE GENOMIC DNA]</scope>
    <source>
        <strain evidence="16 18">SAAc652</strain>
    </source>
</reference>
<dbReference type="CDD" id="cd01347">
    <property type="entry name" value="ligand_gated_channel"/>
    <property type="match status" value="1"/>
</dbReference>
<evidence type="ECO:0000256" key="7">
    <source>
        <dbReference type="ARBA" id="ARBA00023077"/>
    </source>
</evidence>
<comment type="subcellular location">
    <subcellularLocation>
        <location evidence="1 10">Cell outer membrane</location>
        <topology evidence="1 10">Multi-pass membrane protein</topology>
    </subcellularLocation>
</comment>
<dbReference type="KEGG" id="achi:CDG60_13270"/>
<evidence type="ECO:0000256" key="1">
    <source>
        <dbReference type="ARBA" id="ARBA00004571"/>
    </source>
</evidence>
<dbReference type="EMBL" id="CP032134">
    <property type="protein sequence ID" value="AXY57448.1"/>
    <property type="molecule type" value="Genomic_DNA"/>
</dbReference>
<evidence type="ECO:0000259" key="14">
    <source>
        <dbReference type="Pfam" id="PF07715"/>
    </source>
</evidence>
<evidence type="ECO:0000313" key="16">
    <source>
        <dbReference type="EMBL" id="MDV2467646.1"/>
    </source>
</evidence>
<sequence>MTKRIFRSALSLSVLTAMVSIAHAETAASSPDKKEVAQLATIVTTASGSEVDVKDAPASISIVTKEDLERTPFNSIAEVLSDLPGVTGGYSNAGAGSKITFRGMPDKYTLILVDGKRVGNQSLLGHRSDKVDQDLNWITPDMIERIEVVRGSMSTLYGSEAVGGVINIITKKIPTKLTGTFTTNYSKPDSSQRGETVQVGATLAGPVSDTVGFRLGVNRTDRDADTDVDGGTSGSKNDTVNARLNWSPDDIHSFTLDGSWGNDKSETIPGAGELFGYEMERFGAGIGYEGKFDNGLVASADLYHNQIQNNDQSFVNDDKVETKATETVLDLKANQTFGWFNRENDLTVGAQYKQEKVSNASNIGNMAIDKDGNVQTPELEPDSYSWSLFAEDQIHLQDNLKLTLGGRLDNYESFDLNFSPRGYLVYHPVDAWTVKGGVSRSFRAPNLKERSGSSGTSSMGKGCTSLAGLGYTGGGCVMLGNPDLKPETSTNYEIGFGYEEDGYAVDMTYFLSDIKDLMQNSLYGKINGQWYTIQNNVEEARTSGIEVTFKVPFTDYVRMTGNATYMIESKNKVTGASLLETPELTVNGSLLWDVTDRLNLHAKVQYLGKQSIQVGDTTPTFAKAYTTADVGANFQFNKNLSIRAGVQNVAGVKVDTGSDYGTSNPAVYYAGFTTSF</sequence>
<dbReference type="InterPro" id="IPR000531">
    <property type="entry name" value="Beta-barrel_TonB"/>
</dbReference>
<accession>A0A3B7LYH1</accession>
<keyword evidence="15" id="KW-0675">Receptor</keyword>
<evidence type="ECO:0000256" key="11">
    <source>
        <dbReference type="RuleBase" id="RU003357"/>
    </source>
</evidence>
<dbReference type="Pfam" id="PF07715">
    <property type="entry name" value="Plug"/>
    <property type="match status" value="1"/>
</dbReference>
<keyword evidence="6" id="KW-0406">Ion transport</keyword>
<keyword evidence="3 10" id="KW-1134">Transmembrane beta strand</keyword>
<dbReference type="Gene3D" id="2.170.130.10">
    <property type="entry name" value="TonB-dependent receptor, plug domain"/>
    <property type="match status" value="1"/>
</dbReference>
<reference evidence="17" key="1">
    <citation type="submission" date="2018-09" db="EMBL/GenBank/DDBJ databases">
        <title>The complete genome of Acinetobacter sp. strain WCHAc010005.</title>
        <authorList>
            <person name="Hu Y."/>
            <person name="Long H."/>
            <person name="Feng Y."/>
            <person name="Zong Z."/>
        </authorList>
    </citation>
    <scope>NUCLEOTIDE SEQUENCE [LARGE SCALE GENOMIC DNA]</scope>
    <source>
        <strain evidence="17">WCHAc010005</strain>
    </source>
</reference>
<evidence type="ECO:0000256" key="6">
    <source>
        <dbReference type="ARBA" id="ARBA00023065"/>
    </source>
</evidence>
<dbReference type="Proteomes" id="UP001278188">
    <property type="component" value="Unassembled WGS sequence"/>
</dbReference>
<proteinExistence type="inferred from homology"/>
<dbReference type="InterPro" id="IPR039426">
    <property type="entry name" value="TonB-dep_rcpt-like"/>
</dbReference>
<comment type="similarity">
    <text evidence="10 11">Belongs to the TonB-dependent receptor family.</text>
</comment>
<gene>
    <name evidence="15" type="ORF">CDG60_13270</name>
    <name evidence="16" type="ORF">QR674_01435</name>
</gene>
<dbReference type="InterPro" id="IPR036942">
    <property type="entry name" value="Beta-barrel_TonB_sf"/>
</dbReference>
<name>A0A3B7LYH1_9GAMM</name>
<evidence type="ECO:0000313" key="17">
    <source>
        <dbReference type="Proteomes" id="UP000263753"/>
    </source>
</evidence>
<organism evidence="15 17">
    <name type="scientific">Acinetobacter chinensis</name>
    <dbReference type="NCBI Taxonomy" id="2004650"/>
    <lineage>
        <taxon>Bacteria</taxon>
        <taxon>Pseudomonadati</taxon>
        <taxon>Pseudomonadota</taxon>
        <taxon>Gammaproteobacteria</taxon>
        <taxon>Moraxellales</taxon>
        <taxon>Moraxellaceae</taxon>
        <taxon>Acinetobacter</taxon>
    </lineage>
</organism>
<feature type="signal peptide" evidence="12">
    <location>
        <begin position="1"/>
        <end position="24"/>
    </location>
</feature>
<dbReference type="InterPro" id="IPR012910">
    <property type="entry name" value="Plug_dom"/>
</dbReference>
<dbReference type="AlphaFoldDB" id="A0A3B7LYH1"/>
<evidence type="ECO:0000259" key="13">
    <source>
        <dbReference type="Pfam" id="PF00593"/>
    </source>
</evidence>
<dbReference type="GO" id="GO:0015344">
    <property type="term" value="F:siderophore uptake transmembrane transporter activity"/>
    <property type="evidence" value="ECO:0007669"/>
    <property type="project" value="TreeGrafter"/>
</dbReference>
<evidence type="ECO:0000256" key="2">
    <source>
        <dbReference type="ARBA" id="ARBA00022448"/>
    </source>
</evidence>
<feature type="domain" description="TonB-dependent receptor-like beta-barrel" evidence="13">
    <location>
        <begin position="225"/>
        <end position="649"/>
    </location>
</feature>
<evidence type="ECO:0000313" key="15">
    <source>
        <dbReference type="EMBL" id="AXY57448.1"/>
    </source>
</evidence>
<feature type="domain" description="TonB-dependent receptor plug" evidence="14">
    <location>
        <begin position="53"/>
        <end position="165"/>
    </location>
</feature>
<dbReference type="Pfam" id="PF00593">
    <property type="entry name" value="TonB_dep_Rec_b-barrel"/>
    <property type="match status" value="1"/>
</dbReference>
<dbReference type="Gene3D" id="2.40.170.20">
    <property type="entry name" value="TonB-dependent receptor, beta-barrel domain"/>
    <property type="match status" value="1"/>
</dbReference>
<evidence type="ECO:0000256" key="4">
    <source>
        <dbReference type="ARBA" id="ARBA00022692"/>
    </source>
</evidence>
<feature type="chain" id="PRO_5017791657" evidence="12">
    <location>
        <begin position="25"/>
        <end position="676"/>
    </location>
</feature>
<keyword evidence="5 12" id="KW-0732">Signal</keyword>
<reference evidence="15" key="2">
    <citation type="journal article" date="2019" name="J. Microbiol.">
        <title>Acinetobacter chinensis, a novel Acinetobacter species, carrying blaNDM-1, recovered from hospital sewage.</title>
        <authorList>
            <person name="Hu Y."/>
            <person name="Feng Y."/>
            <person name="Qin J."/>
            <person name="Zhang X."/>
            <person name="Zong Z."/>
        </authorList>
    </citation>
    <scope>NUCLEOTIDE SEQUENCE</scope>
    <source>
        <strain evidence="15">WCHAc010005</strain>
    </source>
</reference>
<keyword evidence="9 10" id="KW-0998">Cell outer membrane</keyword>
<evidence type="ECO:0000256" key="12">
    <source>
        <dbReference type="SAM" id="SignalP"/>
    </source>
</evidence>
<protein>
    <submittedName>
        <fullName evidence="15">TonB-dependent receptor</fullName>
    </submittedName>
</protein>
<keyword evidence="7 11" id="KW-0798">TonB box</keyword>
<keyword evidence="2 10" id="KW-0813">Transport</keyword>
<dbReference type="InterPro" id="IPR037066">
    <property type="entry name" value="Plug_dom_sf"/>
</dbReference>
<evidence type="ECO:0000256" key="3">
    <source>
        <dbReference type="ARBA" id="ARBA00022452"/>
    </source>
</evidence>